<reference evidence="2" key="2">
    <citation type="submission" date="2017-12" db="EMBL/GenBank/DDBJ databases">
        <title>Genome sequence of the Bar-tailed Godwit (Limosa lapponica baueri).</title>
        <authorList>
            <person name="Lima N.C.B."/>
            <person name="Parody-Merino A.M."/>
            <person name="Battley P.F."/>
            <person name="Fidler A.E."/>
            <person name="Prosdocimi F."/>
        </authorList>
    </citation>
    <scope>NUCLEOTIDE SEQUENCE [LARGE SCALE GENOMIC DNA]</scope>
</reference>
<name>A0A2I0UH36_LIMLA</name>
<proteinExistence type="predicted"/>
<keyword evidence="2" id="KW-1185">Reference proteome</keyword>
<accession>A0A2I0UH36</accession>
<gene>
    <name evidence="1" type="ORF">llap_4307</name>
</gene>
<dbReference type="PANTHER" id="PTHR33332">
    <property type="entry name" value="REVERSE TRANSCRIPTASE DOMAIN-CONTAINING PROTEIN"/>
    <property type="match status" value="1"/>
</dbReference>
<dbReference type="AlphaFoldDB" id="A0A2I0UH36"/>
<evidence type="ECO:0008006" key="3">
    <source>
        <dbReference type="Google" id="ProtNLM"/>
    </source>
</evidence>
<organism evidence="1 2">
    <name type="scientific">Limosa lapponica baueri</name>
    <dbReference type="NCBI Taxonomy" id="1758121"/>
    <lineage>
        <taxon>Eukaryota</taxon>
        <taxon>Metazoa</taxon>
        <taxon>Chordata</taxon>
        <taxon>Craniata</taxon>
        <taxon>Vertebrata</taxon>
        <taxon>Euteleostomi</taxon>
        <taxon>Archelosauria</taxon>
        <taxon>Archosauria</taxon>
        <taxon>Dinosauria</taxon>
        <taxon>Saurischia</taxon>
        <taxon>Theropoda</taxon>
        <taxon>Coelurosauria</taxon>
        <taxon>Aves</taxon>
        <taxon>Neognathae</taxon>
        <taxon>Neoaves</taxon>
        <taxon>Charadriiformes</taxon>
        <taxon>Scolopacidae</taxon>
        <taxon>Limosa</taxon>
    </lineage>
</organism>
<evidence type="ECO:0000313" key="1">
    <source>
        <dbReference type="EMBL" id="PKU45363.1"/>
    </source>
</evidence>
<dbReference type="Proteomes" id="UP000233556">
    <property type="component" value="Unassembled WGS sequence"/>
</dbReference>
<dbReference type="OrthoDB" id="419189at2759"/>
<dbReference type="EMBL" id="KZ505763">
    <property type="protein sequence ID" value="PKU45363.1"/>
    <property type="molecule type" value="Genomic_DNA"/>
</dbReference>
<evidence type="ECO:0000313" key="2">
    <source>
        <dbReference type="Proteomes" id="UP000233556"/>
    </source>
</evidence>
<reference evidence="2" key="1">
    <citation type="submission" date="2017-11" db="EMBL/GenBank/DDBJ databases">
        <authorList>
            <person name="Lima N.C."/>
            <person name="Parody-Merino A.M."/>
            <person name="Battley P.F."/>
            <person name="Fidler A.E."/>
            <person name="Prosdocimi F."/>
        </authorList>
    </citation>
    <scope>NUCLEOTIDE SEQUENCE [LARGE SCALE GENOMIC DNA]</scope>
</reference>
<protein>
    <recommendedName>
        <fullName evidence="3">Rna-directed dna polymerase from mobile element jockey-like</fullName>
    </recommendedName>
</protein>
<sequence>MPLQSVDMTSFQSHLLASKDLEEVTECTLSKCADDTKLGGSVDLLEGSKALQRDLDRLDQCTKAYYIRFKKAKCQVLHLGHNAMQRYRPGEEWLESCSGEKDLGVLVDSQLSMNQQCAQAAKKANSILSCMRNSVASRTREVMSTLYSALFRPHFEYCVWFWASHYKKDIELLECAQRRTMKLVKDLEWLQLFSLEKRMLRRDLIAL</sequence>